<comment type="subunit">
    <text evidence="8">Heterodimer of 2 subunits, IMP1A/B and IMP12.</text>
</comment>
<dbReference type="Gene3D" id="2.10.109.10">
    <property type="entry name" value="Umud Fragment, subunit A"/>
    <property type="match status" value="1"/>
</dbReference>
<dbReference type="EMBL" id="BQKI01000078">
    <property type="protein sequence ID" value="GJN25582.1"/>
    <property type="molecule type" value="Genomic_DNA"/>
</dbReference>
<dbReference type="GO" id="GO:0042720">
    <property type="term" value="C:mitochondrial inner membrane peptidase complex"/>
    <property type="evidence" value="ECO:0007669"/>
    <property type="project" value="TreeGrafter"/>
</dbReference>
<reference evidence="11" key="1">
    <citation type="journal article" date="2018" name="DNA Res.">
        <title>Multiple hybrid de novo genome assembly of finger millet, an orphan allotetraploid crop.</title>
        <authorList>
            <person name="Hatakeyama M."/>
            <person name="Aluri S."/>
            <person name="Balachadran M.T."/>
            <person name="Sivarajan S.R."/>
            <person name="Patrignani A."/>
            <person name="Gruter S."/>
            <person name="Poveda L."/>
            <person name="Shimizu-Inatsugi R."/>
            <person name="Baeten J."/>
            <person name="Francoijs K.J."/>
            <person name="Nataraja K.N."/>
            <person name="Reddy Y.A.N."/>
            <person name="Phadnis S."/>
            <person name="Ravikumar R.L."/>
            <person name="Schlapbach R."/>
            <person name="Sreeman S.M."/>
            <person name="Shimizu K.K."/>
        </authorList>
    </citation>
    <scope>NUCLEOTIDE SEQUENCE</scope>
</reference>
<comment type="function">
    <text evidence="7">Catalyzes the removal of transit peptides required for the targeting of proteins from the mitochondrial matrix, across the inner membrane, into the inter-membrane space.</text>
</comment>
<dbReference type="InterPro" id="IPR000223">
    <property type="entry name" value="Pept_S26A_signal_pept_1"/>
</dbReference>
<dbReference type="GO" id="GO:0006627">
    <property type="term" value="P:protein processing involved in protein targeting to mitochondrion"/>
    <property type="evidence" value="ECO:0007669"/>
    <property type="project" value="TreeGrafter"/>
</dbReference>
<organism evidence="11 12">
    <name type="scientific">Eleusine coracana subsp. coracana</name>
    <dbReference type="NCBI Taxonomy" id="191504"/>
    <lineage>
        <taxon>Eukaryota</taxon>
        <taxon>Viridiplantae</taxon>
        <taxon>Streptophyta</taxon>
        <taxon>Embryophyta</taxon>
        <taxon>Tracheophyta</taxon>
        <taxon>Spermatophyta</taxon>
        <taxon>Magnoliopsida</taxon>
        <taxon>Liliopsida</taxon>
        <taxon>Poales</taxon>
        <taxon>Poaceae</taxon>
        <taxon>PACMAD clade</taxon>
        <taxon>Chloridoideae</taxon>
        <taxon>Cynodonteae</taxon>
        <taxon>Eleusininae</taxon>
        <taxon>Eleusine</taxon>
    </lineage>
</organism>
<evidence type="ECO:0000256" key="1">
    <source>
        <dbReference type="ARBA" id="ARBA00004273"/>
    </source>
</evidence>
<keyword evidence="3" id="KW-0378">Hydrolase</keyword>
<comment type="caution">
    <text evidence="11">The sequence shown here is derived from an EMBL/GenBank/DDBJ whole genome shotgun (WGS) entry which is preliminary data.</text>
</comment>
<dbReference type="GO" id="GO:0004252">
    <property type="term" value="F:serine-type endopeptidase activity"/>
    <property type="evidence" value="ECO:0007669"/>
    <property type="project" value="InterPro"/>
</dbReference>
<evidence type="ECO:0000256" key="9">
    <source>
        <dbReference type="PIRSR" id="PIRSR600223-1"/>
    </source>
</evidence>
<dbReference type="Proteomes" id="UP001054889">
    <property type="component" value="Unassembled WGS sequence"/>
</dbReference>
<evidence type="ECO:0000256" key="8">
    <source>
        <dbReference type="ARBA" id="ARBA00064368"/>
    </source>
</evidence>
<evidence type="ECO:0000256" key="2">
    <source>
        <dbReference type="ARBA" id="ARBA00022792"/>
    </source>
</evidence>
<dbReference type="SUPFAM" id="SSF51306">
    <property type="entry name" value="LexA/Signal peptidase"/>
    <property type="match status" value="1"/>
</dbReference>
<dbReference type="FunFam" id="2.10.109.10:FF:000014">
    <property type="entry name" value="Inner membrane protease subunit 1"/>
    <property type="match status" value="1"/>
</dbReference>
<dbReference type="InterPro" id="IPR052064">
    <property type="entry name" value="Mito_IMP1_subunit"/>
</dbReference>
<evidence type="ECO:0000259" key="10">
    <source>
        <dbReference type="Pfam" id="PF10502"/>
    </source>
</evidence>
<feature type="domain" description="Peptidase S26" evidence="10">
    <location>
        <begin position="26"/>
        <end position="107"/>
    </location>
</feature>
<keyword evidence="12" id="KW-1185">Reference proteome</keyword>
<feature type="active site" evidence="9">
    <location>
        <position position="51"/>
    </location>
</feature>
<dbReference type="GO" id="GO:0006465">
    <property type="term" value="P:signal peptide processing"/>
    <property type="evidence" value="ECO:0007669"/>
    <property type="project" value="InterPro"/>
</dbReference>
<reference evidence="11" key="2">
    <citation type="submission" date="2021-12" db="EMBL/GenBank/DDBJ databases">
        <title>Resequencing data analysis of finger millet.</title>
        <authorList>
            <person name="Hatakeyama M."/>
            <person name="Aluri S."/>
            <person name="Balachadran M.T."/>
            <person name="Sivarajan S.R."/>
            <person name="Poveda L."/>
            <person name="Shimizu-Inatsugi R."/>
            <person name="Schlapbach R."/>
            <person name="Sreeman S.M."/>
            <person name="Shimizu K.K."/>
        </authorList>
    </citation>
    <scope>NUCLEOTIDE SEQUENCE</scope>
</reference>
<evidence type="ECO:0000256" key="4">
    <source>
        <dbReference type="ARBA" id="ARBA00023128"/>
    </source>
</evidence>
<evidence type="ECO:0000256" key="3">
    <source>
        <dbReference type="ARBA" id="ARBA00022801"/>
    </source>
</evidence>
<evidence type="ECO:0000313" key="12">
    <source>
        <dbReference type="Proteomes" id="UP001054889"/>
    </source>
</evidence>
<dbReference type="InterPro" id="IPR036286">
    <property type="entry name" value="LexA/Signal_pep-like_sf"/>
</dbReference>
<evidence type="ECO:0000313" key="11">
    <source>
        <dbReference type="EMBL" id="GJN25582.1"/>
    </source>
</evidence>
<dbReference type="PANTHER" id="PTHR12383:SF16">
    <property type="entry name" value="MITOCHONDRIAL INNER MEMBRANE PROTEASE SUBUNIT 1"/>
    <property type="match status" value="1"/>
</dbReference>
<dbReference type="CDD" id="cd06530">
    <property type="entry name" value="S26_SPase_I"/>
    <property type="match status" value="1"/>
</dbReference>
<keyword evidence="2" id="KW-0999">Mitochondrion inner membrane</keyword>
<sequence length="171" mass="18713">MSGFFRRLAGIPWRDIAGDALSRTFLCVKAFCVVHVIDHHVLSLSHVRGPSMLPAMNLAGDVVAVDKLSVRFGKVEPGDIVLLISPEDPRKLVAKRVHGLEGETVSYFVDPGNSSASKTVVVPQGHVWVQGDNPYASRDSRQFGPVPYGLITGKIFCRVRQLFSLPLHSLI</sequence>
<dbReference type="AlphaFoldDB" id="A0AAV5ET69"/>
<protein>
    <recommendedName>
        <fullName evidence="10">Peptidase S26 domain-containing protein</fullName>
    </recommendedName>
</protein>
<dbReference type="InterPro" id="IPR019533">
    <property type="entry name" value="Peptidase_S26"/>
</dbReference>
<keyword evidence="4" id="KW-0496">Mitochondrion</keyword>
<dbReference type="PRINTS" id="PR00727">
    <property type="entry name" value="LEADERPTASE"/>
</dbReference>
<keyword evidence="5" id="KW-0472">Membrane</keyword>
<evidence type="ECO:0000256" key="6">
    <source>
        <dbReference type="ARBA" id="ARBA00038445"/>
    </source>
</evidence>
<dbReference type="Pfam" id="PF10502">
    <property type="entry name" value="Peptidase_S26"/>
    <property type="match status" value="2"/>
</dbReference>
<gene>
    <name evidence="11" type="primary">gb13427</name>
    <name evidence="11" type="ORF">PR202_gb13427</name>
</gene>
<feature type="active site" evidence="9">
    <location>
        <position position="95"/>
    </location>
</feature>
<comment type="subcellular location">
    <subcellularLocation>
        <location evidence="1">Mitochondrion inner membrane</location>
    </subcellularLocation>
</comment>
<name>A0AAV5ET69_ELECO</name>
<proteinExistence type="inferred from homology"/>
<comment type="similarity">
    <text evidence="6">Belongs to the peptidase S26 family. IMP1 subfamily.</text>
</comment>
<evidence type="ECO:0000256" key="7">
    <source>
        <dbReference type="ARBA" id="ARBA00054895"/>
    </source>
</evidence>
<dbReference type="PANTHER" id="PTHR12383">
    <property type="entry name" value="PROTEASE FAMILY S26 MITOCHONDRIAL INNER MEMBRANE PROTEASE-RELATED"/>
    <property type="match status" value="1"/>
</dbReference>
<accession>A0AAV5ET69</accession>
<evidence type="ECO:0000256" key="5">
    <source>
        <dbReference type="ARBA" id="ARBA00023136"/>
    </source>
</evidence>
<feature type="domain" description="Peptidase S26" evidence="10">
    <location>
        <begin position="117"/>
        <end position="158"/>
    </location>
</feature>